<dbReference type="RefSeq" id="WP_013681093.1">
    <property type="nucleotide sequence ID" value="NC_015318.1"/>
</dbReference>
<dbReference type="GO" id="GO:0016787">
    <property type="term" value="F:hydrolase activity"/>
    <property type="evidence" value="ECO:0007669"/>
    <property type="project" value="UniProtKB-KW"/>
</dbReference>
<evidence type="ECO:0000313" key="7">
    <source>
        <dbReference type="Proteomes" id="UP000008139"/>
    </source>
</evidence>
<keyword evidence="4" id="KW-0547">Nucleotide-binding</keyword>
<keyword evidence="2" id="KW-1277">Toxin-antitoxin system</keyword>
<keyword evidence="3" id="KW-0540">Nuclease</keyword>
<dbReference type="InterPro" id="IPR008201">
    <property type="entry name" value="HepT-like"/>
</dbReference>
<name>F2LWS0_HIPMA</name>
<dbReference type="KEGG" id="hmr:Hipma_0067"/>
<dbReference type="eggNOG" id="COG2361">
    <property type="taxonomic scope" value="Bacteria"/>
</dbReference>
<dbReference type="HOGENOM" id="CLU_142825_4_1_7"/>
<dbReference type="InParanoid" id="F2LWS0"/>
<evidence type="ECO:0000256" key="5">
    <source>
        <dbReference type="ARBA" id="ARBA00022801"/>
    </source>
</evidence>
<accession>F2LWS0</accession>
<evidence type="ECO:0008006" key="8">
    <source>
        <dbReference type="Google" id="ProtNLM"/>
    </source>
</evidence>
<dbReference type="Proteomes" id="UP000008139">
    <property type="component" value="Chromosome"/>
</dbReference>
<reference evidence="6 7" key="1">
    <citation type="journal article" date="2011" name="Stand. Genomic Sci.">
        <title>Complete genome sequence of the thermophilic sulfur-reducer Hippea maritima type strain (MH(2)).</title>
        <authorList>
            <person name="Huntemann M."/>
            <person name="Lu M."/>
            <person name="Nolan M."/>
            <person name="Lapidus A."/>
            <person name="Lucas S."/>
            <person name="Hammon N."/>
            <person name="Deshpande S."/>
            <person name="Cheng J.F."/>
            <person name="Tapia R."/>
            <person name="Han C."/>
            <person name="Goodwin L."/>
            <person name="Pitluck S."/>
            <person name="Liolios K."/>
            <person name="Pagani I."/>
            <person name="Ivanova N."/>
            <person name="Ovchinikova G."/>
            <person name="Pati A."/>
            <person name="Chen A."/>
            <person name="Palaniappan K."/>
            <person name="Land M."/>
            <person name="Hauser L."/>
            <person name="Jeffries C.D."/>
            <person name="Detter J.C."/>
            <person name="Brambilla E.M."/>
            <person name="Rohde M."/>
            <person name="Spring S."/>
            <person name="Goker M."/>
            <person name="Woyke T."/>
            <person name="Bristow J."/>
            <person name="Eisen J.A."/>
            <person name="Markowitz V."/>
            <person name="Hugenholtz P."/>
            <person name="Kyrpides N.C."/>
            <person name="Klenk H.P."/>
            <person name="Mavromatis K."/>
        </authorList>
    </citation>
    <scope>NUCLEOTIDE SEQUENCE [LARGE SCALE GENOMIC DNA]</scope>
    <source>
        <strain evidence="7">ATCC 700847 / DSM 10411 / MH2</strain>
    </source>
</reference>
<evidence type="ECO:0000256" key="1">
    <source>
        <dbReference type="ARBA" id="ARBA00022553"/>
    </source>
</evidence>
<protein>
    <recommendedName>
        <fullName evidence="8">DUF86 domain-containing protein</fullName>
    </recommendedName>
</protein>
<gene>
    <name evidence="6" type="ordered locus">Hipma_0067</name>
</gene>
<dbReference type="GO" id="GO:0110001">
    <property type="term" value="C:toxin-antitoxin complex"/>
    <property type="evidence" value="ECO:0007669"/>
    <property type="project" value="InterPro"/>
</dbReference>
<dbReference type="PANTHER" id="PTHR34139">
    <property type="entry name" value="UPF0331 PROTEIN MJ0127"/>
    <property type="match status" value="1"/>
</dbReference>
<evidence type="ECO:0000256" key="2">
    <source>
        <dbReference type="ARBA" id="ARBA00022649"/>
    </source>
</evidence>
<dbReference type="Pfam" id="PF01934">
    <property type="entry name" value="HepT-like"/>
    <property type="match status" value="1"/>
</dbReference>
<dbReference type="STRING" id="760142.Hipma_0067"/>
<dbReference type="EMBL" id="CP002606">
    <property type="protein sequence ID" value="AEA33048.1"/>
    <property type="molecule type" value="Genomic_DNA"/>
</dbReference>
<dbReference type="PANTHER" id="PTHR34139:SF1">
    <property type="entry name" value="RNASE MJ1380-RELATED"/>
    <property type="match status" value="1"/>
</dbReference>
<dbReference type="AlphaFoldDB" id="F2LWS0"/>
<organism evidence="6 7">
    <name type="scientific">Hippea maritima (strain ATCC 700847 / DSM 10411 / MH2)</name>
    <dbReference type="NCBI Taxonomy" id="760142"/>
    <lineage>
        <taxon>Bacteria</taxon>
        <taxon>Pseudomonadati</taxon>
        <taxon>Campylobacterota</taxon>
        <taxon>Desulfurellia</taxon>
        <taxon>Desulfurellales</taxon>
        <taxon>Hippeaceae</taxon>
        <taxon>Hippea</taxon>
    </lineage>
</organism>
<keyword evidence="1" id="KW-0597">Phosphoprotein</keyword>
<reference evidence="7" key="2">
    <citation type="submission" date="2011-03" db="EMBL/GenBank/DDBJ databases">
        <title>The complete genome of Hippea maritima DSM 10411.</title>
        <authorList>
            <consortium name="US DOE Joint Genome Institute (JGI-PGF)"/>
            <person name="Lucas S."/>
            <person name="Copeland A."/>
            <person name="Lapidus A."/>
            <person name="Bruce D."/>
            <person name="Goodwin L."/>
            <person name="Pitluck S."/>
            <person name="Peters L."/>
            <person name="Kyrpides N."/>
            <person name="Mavromatis K."/>
            <person name="Pagani I."/>
            <person name="Ivanova N."/>
            <person name="Mikhailova N."/>
            <person name="Lu M."/>
            <person name="Detter J.C."/>
            <person name="Tapia R."/>
            <person name="Han C."/>
            <person name="Land M."/>
            <person name="Hauser L."/>
            <person name="Markowitz V."/>
            <person name="Cheng J.-F."/>
            <person name="Hugenholtz P."/>
            <person name="Woyke T."/>
            <person name="Wu D."/>
            <person name="Spring S."/>
            <person name="Schroeder M."/>
            <person name="Brambilla E."/>
            <person name="Klenk H.-P."/>
            <person name="Eisen J.A."/>
        </authorList>
    </citation>
    <scope>NUCLEOTIDE SEQUENCE [LARGE SCALE GENOMIC DNA]</scope>
    <source>
        <strain evidence="7">ATCC 700847 / DSM 10411 / MH2</strain>
    </source>
</reference>
<dbReference type="InterPro" id="IPR051813">
    <property type="entry name" value="HepT_RNase_toxin"/>
</dbReference>
<keyword evidence="7" id="KW-1185">Reference proteome</keyword>
<dbReference type="GO" id="GO:0000166">
    <property type="term" value="F:nucleotide binding"/>
    <property type="evidence" value="ECO:0007669"/>
    <property type="project" value="UniProtKB-KW"/>
</dbReference>
<sequence length="80" mass="9376">MNKSVKPHLFHILEECEFLVNKSENLSYSEFIKDQTLMRAFVRSLEIIGEAAKNIDSDFRAEHPEIPWKSMAGMRDKLYT</sequence>
<dbReference type="GO" id="GO:0004540">
    <property type="term" value="F:RNA nuclease activity"/>
    <property type="evidence" value="ECO:0007669"/>
    <property type="project" value="InterPro"/>
</dbReference>
<evidence type="ECO:0000313" key="6">
    <source>
        <dbReference type="EMBL" id="AEA33048.1"/>
    </source>
</evidence>
<keyword evidence="5" id="KW-0378">Hydrolase</keyword>
<proteinExistence type="predicted"/>
<evidence type="ECO:0000256" key="3">
    <source>
        <dbReference type="ARBA" id="ARBA00022722"/>
    </source>
</evidence>
<evidence type="ECO:0000256" key="4">
    <source>
        <dbReference type="ARBA" id="ARBA00022741"/>
    </source>
</evidence>